<dbReference type="OrthoDB" id="2426006at2759"/>
<comment type="caution">
    <text evidence="1">The sequence shown here is derived from an EMBL/GenBank/DDBJ whole genome shotgun (WGS) entry which is preliminary data.</text>
</comment>
<gene>
    <name evidence="1" type="ORF">FCALED_LOCUS17251</name>
</gene>
<dbReference type="Proteomes" id="UP000789570">
    <property type="component" value="Unassembled WGS sequence"/>
</dbReference>
<sequence>VDYSSGLHVLDLQNEKKAFDFSYETTEITSVAEEKNYNASYLFIRNQEVDQLLIPLLLDYVVFITA</sequence>
<organism evidence="1 2">
    <name type="scientific">Funneliformis caledonium</name>
    <dbReference type="NCBI Taxonomy" id="1117310"/>
    <lineage>
        <taxon>Eukaryota</taxon>
        <taxon>Fungi</taxon>
        <taxon>Fungi incertae sedis</taxon>
        <taxon>Mucoromycota</taxon>
        <taxon>Glomeromycotina</taxon>
        <taxon>Glomeromycetes</taxon>
        <taxon>Glomerales</taxon>
        <taxon>Glomeraceae</taxon>
        <taxon>Funneliformis</taxon>
    </lineage>
</organism>
<evidence type="ECO:0000313" key="2">
    <source>
        <dbReference type="Proteomes" id="UP000789570"/>
    </source>
</evidence>
<dbReference type="AlphaFoldDB" id="A0A9N9NW91"/>
<accession>A0A9N9NW91</accession>
<dbReference type="EMBL" id="CAJVPQ010025272">
    <property type="protein sequence ID" value="CAG8766413.1"/>
    <property type="molecule type" value="Genomic_DNA"/>
</dbReference>
<name>A0A9N9NW91_9GLOM</name>
<evidence type="ECO:0000313" key="1">
    <source>
        <dbReference type="EMBL" id="CAG8766413.1"/>
    </source>
</evidence>
<reference evidence="1" key="1">
    <citation type="submission" date="2021-06" db="EMBL/GenBank/DDBJ databases">
        <authorList>
            <person name="Kallberg Y."/>
            <person name="Tangrot J."/>
            <person name="Rosling A."/>
        </authorList>
    </citation>
    <scope>NUCLEOTIDE SEQUENCE</scope>
    <source>
        <strain evidence="1">UK204</strain>
    </source>
</reference>
<protein>
    <submittedName>
        <fullName evidence="1">5537_t:CDS:1</fullName>
    </submittedName>
</protein>
<keyword evidence="2" id="KW-1185">Reference proteome</keyword>
<feature type="non-terminal residue" evidence="1">
    <location>
        <position position="66"/>
    </location>
</feature>
<proteinExistence type="predicted"/>
<feature type="non-terminal residue" evidence="1">
    <location>
        <position position="1"/>
    </location>
</feature>